<gene>
    <name evidence="2" type="ORF">WMO37_05935</name>
</gene>
<dbReference type="Pfam" id="PF01966">
    <property type="entry name" value="HD"/>
    <property type="match status" value="1"/>
</dbReference>
<dbReference type="Gene3D" id="1.10.3210.10">
    <property type="entry name" value="Hypothetical protein af1432"/>
    <property type="match status" value="1"/>
</dbReference>
<feature type="domain" description="HD" evidence="1">
    <location>
        <begin position="40"/>
        <end position="142"/>
    </location>
</feature>
<name>A0ABV1H4D0_9FIRM</name>
<comment type="caution">
    <text evidence="2">The sequence shown here is derived from an EMBL/GenBank/DDBJ whole genome shotgun (WGS) entry which is preliminary data.</text>
</comment>
<dbReference type="EMBL" id="JBBMFS010000004">
    <property type="protein sequence ID" value="MEQ2554562.1"/>
    <property type="molecule type" value="Genomic_DNA"/>
</dbReference>
<accession>A0ABV1H4D0</accession>
<dbReference type="SUPFAM" id="SSF109604">
    <property type="entry name" value="HD-domain/PDEase-like"/>
    <property type="match status" value="1"/>
</dbReference>
<dbReference type="Proteomes" id="UP001546774">
    <property type="component" value="Unassembled WGS sequence"/>
</dbReference>
<dbReference type="InterPro" id="IPR039967">
    <property type="entry name" value="MJ1020-like"/>
</dbReference>
<dbReference type="InterPro" id="IPR006674">
    <property type="entry name" value="HD_domain"/>
</dbReference>
<evidence type="ECO:0000313" key="2">
    <source>
        <dbReference type="EMBL" id="MEQ2554562.1"/>
    </source>
</evidence>
<dbReference type="PROSITE" id="PS51831">
    <property type="entry name" value="HD"/>
    <property type="match status" value="1"/>
</dbReference>
<dbReference type="CDD" id="cd00077">
    <property type="entry name" value="HDc"/>
    <property type="match status" value="1"/>
</dbReference>
<reference evidence="2" key="1">
    <citation type="submission" date="2024-03" db="EMBL/GenBank/DDBJ databases">
        <title>Human intestinal bacterial collection.</title>
        <authorList>
            <person name="Pauvert C."/>
            <person name="Hitch T.C.A."/>
            <person name="Clavel T."/>
        </authorList>
    </citation>
    <scope>NUCLEOTIDE SEQUENCE [LARGE SCALE GENOMIC DNA]</scope>
    <source>
        <strain evidence="2">CLA-AA-H89B</strain>
    </source>
</reference>
<evidence type="ECO:0000259" key="1">
    <source>
        <dbReference type="PROSITE" id="PS51831"/>
    </source>
</evidence>
<sequence>MNVKGGGFLTFEEIKNNEEINEFINKGNYNLGLLGYTDHSQIHCSIVADTAAMILKKFGYSEHDIELAKIAGYMHDIGNAINRTHHAEYGGLLADGILKKTDMNIKDRITIVSAISNHDESTGGAVDLVSAALIIADKTDVRRDRVRSEKGKAAFDIHDRVNYAVTQHKLKVNVDKKTISLNLQIDTKICSMYEYFEIFLGRMMMCRGAADMLGATFKLMANGSKVL</sequence>
<dbReference type="InterPro" id="IPR003607">
    <property type="entry name" value="HD/PDEase_dom"/>
</dbReference>
<dbReference type="PANTHER" id="PTHR40517:SF1">
    <property type="entry name" value="METAL-DEPENDENT PHOSPHOHYDROLASE, HD SUPERFAMILY-RELATED"/>
    <property type="match status" value="1"/>
</dbReference>
<proteinExistence type="predicted"/>
<protein>
    <submittedName>
        <fullName evidence="2">HD domain-containing protein</fullName>
    </submittedName>
</protein>
<evidence type="ECO:0000313" key="3">
    <source>
        <dbReference type="Proteomes" id="UP001546774"/>
    </source>
</evidence>
<dbReference type="SMART" id="SM00471">
    <property type="entry name" value="HDc"/>
    <property type="match status" value="1"/>
</dbReference>
<dbReference type="PANTHER" id="PTHR40517">
    <property type="entry name" value="METAL-DEPENDENT PHOSPHOHYDROLASE, HD SUPERFAMILY-RELATED"/>
    <property type="match status" value="1"/>
</dbReference>
<keyword evidence="3" id="KW-1185">Reference proteome</keyword>
<organism evidence="2 3">
    <name type="scientific">Lachnospira intestinalis</name>
    <dbReference type="NCBI Taxonomy" id="3133158"/>
    <lineage>
        <taxon>Bacteria</taxon>
        <taxon>Bacillati</taxon>
        <taxon>Bacillota</taxon>
        <taxon>Clostridia</taxon>
        <taxon>Lachnospirales</taxon>
        <taxon>Lachnospiraceae</taxon>
        <taxon>Lachnospira</taxon>
    </lineage>
</organism>